<name>A0A951PCM8_9CYAN</name>
<evidence type="ECO:0000313" key="3">
    <source>
        <dbReference type="Proteomes" id="UP000707356"/>
    </source>
</evidence>
<reference evidence="2" key="1">
    <citation type="submission" date="2021-05" db="EMBL/GenBank/DDBJ databases">
        <authorList>
            <person name="Pietrasiak N."/>
            <person name="Ward R."/>
            <person name="Stajich J.E."/>
            <person name="Kurbessoian T."/>
        </authorList>
    </citation>
    <scope>NUCLEOTIDE SEQUENCE</scope>
    <source>
        <strain evidence="2">GSE-TBD4-15B</strain>
    </source>
</reference>
<organism evidence="2 3">
    <name type="scientific">Pegethrix bostrychoides GSE-TBD4-15B</name>
    <dbReference type="NCBI Taxonomy" id="2839662"/>
    <lineage>
        <taxon>Bacteria</taxon>
        <taxon>Bacillati</taxon>
        <taxon>Cyanobacteriota</taxon>
        <taxon>Cyanophyceae</taxon>
        <taxon>Oculatellales</taxon>
        <taxon>Oculatellaceae</taxon>
        <taxon>Pegethrix</taxon>
    </lineage>
</organism>
<dbReference type="InterPro" id="IPR035093">
    <property type="entry name" value="RelE/ParE_toxin_dom_sf"/>
</dbReference>
<feature type="region of interest" description="Disordered" evidence="1">
    <location>
        <begin position="1"/>
        <end position="20"/>
    </location>
</feature>
<dbReference type="EMBL" id="JAHHHV010000073">
    <property type="protein sequence ID" value="MBW4467136.1"/>
    <property type="molecule type" value="Genomic_DNA"/>
</dbReference>
<dbReference type="InterPro" id="IPR007711">
    <property type="entry name" value="HigB-1"/>
</dbReference>
<evidence type="ECO:0000313" key="2">
    <source>
        <dbReference type="EMBL" id="MBW4467136.1"/>
    </source>
</evidence>
<evidence type="ECO:0000256" key="1">
    <source>
        <dbReference type="SAM" id="MobiDB-lite"/>
    </source>
</evidence>
<dbReference type="AlphaFoldDB" id="A0A951PCM8"/>
<comment type="caution">
    <text evidence="2">The sequence shown here is derived from an EMBL/GenBank/DDBJ whole genome shotgun (WGS) entry which is preliminary data.</text>
</comment>
<dbReference type="PANTHER" id="PTHR40266:SF2">
    <property type="entry name" value="TOXIN HIGB-1"/>
    <property type="match status" value="1"/>
</dbReference>
<sequence>MIRSFKNSGTEDIFNGKSSQSARKICPASLWKRAGRKLDLLDSVITLDELRVPSGNRLEGLQGDRKGQFSIRINDQYRICFAWTDVGPDEVEIVDYHG</sequence>
<dbReference type="SUPFAM" id="SSF143011">
    <property type="entry name" value="RelE-like"/>
    <property type="match status" value="1"/>
</dbReference>
<dbReference type="Pfam" id="PF05015">
    <property type="entry name" value="HigB-like_toxin"/>
    <property type="match status" value="1"/>
</dbReference>
<reference evidence="2" key="2">
    <citation type="journal article" date="2022" name="Microbiol. Resour. Announc.">
        <title>Metagenome Sequencing to Explore Phylogenomics of Terrestrial Cyanobacteria.</title>
        <authorList>
            <person name="Ward R.D."/>
            <person name="Stajich J.E."/>
            <person name="Johansen J.R."/>
            <person name="Huntemann M."/>
            <person name="Clum A."/>
            <person name="Foster B."/>
            <person name="Foster B."/>
            <person name="Roux S."/>
            <person name="Palaniappan K."/>
            <person name="Varghese N."/>
            <person name="Mukherjee S."/>
            <person name="Reddy T.B.K."/>
            <person name="Daum C."/>
            <person name="Copeland A."/>
            <person name="Chen I.A."/>
            <person name="Ivanova N.N."/>
            <person name="Kyrpides N.C."/>
            <person name="Shapiro N."/>
            <person name="Eloe-Fadrosh E.A."/>
            <person name="Pietrasiak N."/>
        </authorList>
    </citation>
    <scope>NUCLEOTIDE SEQUENCE</scope>
    <source>
        <strain evidence="2">GSE-TBD4-15B</strain>
    </source>
</reference>
<dbReference type="PANTHER" id="PTHR40266">
    <property type="entry name" value="TOXIN HIGB-1"/>
    <property type="match status" value="1"/>
</dbReference>
<accession>A0A951PCM8</accession>
<proteinExistence type="predicted"/>
<dbReference type="Proteomes" id="UP000707356">
    <property type="component" value="Unassembled WGS sequence"/>
</dbReference>
<protein>
    <submittedName>
        <fullName evidence="2">Type II toxin-antitoxin system RelE/ParE family toxin</fullName>
    </submittedName>
</protein>
<dbReference type="Gene3D" id="3.30.2310.20">
    <property type="entry name" value="RelE-like"/>
    <property type="match status" value="1"/>
</dbReference>
<gene>
    <name evidence="2" type="ORF">KME07_17055</name>
</gene>